<dbReference type="AlphaFoldDB" id="X2A9I5"/>
<reference evidence="5" key="2">
    <citation type="journal article" date="2013" name="Nature">
        <title>Insights into bilaterian evolution from three spiralian genomes.</title>
        <authorList>
            <person name="Simakov O."/>
            <person name="Marletaz F."/>
            <person name="Cho S.J."/>
            <person name="Edsinger-Gonzales E."/>
            <person name="Havlak P."/>
            <person name="Hellsten U."/>
            <person name="Kuo D.H."/>
            <person name="Larsson T."/>
            <person name="Lv J."/>
            <person name="Arendt D."/>
            <person name="Savage R."/>
            <person name="Osoegawa K."/>
            <person name="de Jong P."/>
            <person name="Grimwood J."/>
            <person name="Chapman J.A."/>
            <person name="Shapiro H."/>
            <person name="Aerts A."/>
            <person name="Otillar R.P."/>
            <person name="Terry A.Y."/>
            <person name="Boore J.L."/>
            <person name="Grigoriev I.V."/>
            <person name="Lindberg D.R."/>
            <person name="Seaver E.C."/>
            <person name="Weisblat D.A."/>
            <person name="Putnam N.H."/>
            <person name="Rokhsar D.S."/>
        </authorList>
    </citation>
    <scope>NUCLEOTIDE SEQUENCE</scope>
    <source>
        <strain evidence="5">I ESC-2004</strain>
    </source>
</reference>
<evidence type="ECO:0000259" key="3">
    <source>
        <dbReference type="PROSITE" id="PS50894"/>
    </source>
</evidence>
<keyword evidence="5" id="KW-1185">Reference proteome</keyword>
<dbReference type="InterPro" id="IPR008207">
    <property type="entry name" value="Sig_transdc_His_kin_Hpt_dom"/>
</dbReference>
<dbReference type="Pfam" id="PF01627">
    <property type="entry name" value="Hpt"/>
    <property type="match status" value="1"/>
</dbReference>
<dbReference type="EnsemblMetazoa" id="CapteT207235">
    <property type="protein sequence ID" value="CapteP207235"/>
    <property type="gene ID" value="CapteG207235"/>
</dbReference>
<accession>X2A9I5</accession>
<dbReference type="SMART" id="SM00073">
    <property type="entry name" value="HPT"/>
    <property type="match status" value="1"/>
</dbReference>
<dbReference type="InterPro" id="IPR036641">
    <property type="entry name" value="HPT_dom_sf"/>
</dbReference>
<dbReference type="InterPro" id="IPR051315">
    <property type="entry name" value="Bact_Chemotaxis_CheA"/>
</dbReference>
<feature type="compositionally biased region" description="Basic and acidic residues" evidence="2">
    <location>
        <begin position="382"/>
        <end position="399"/>
    </location>
</feature>
<dbReference type="GO" id="GO:0000160">
    <property type="term" value="P:phosphorelay signal transduction system"/>
    <property type="evidence" value="ECO:0007669"/>
    <property type="project" value="InterPro"/>
</dbReference>
<dbReference type="Gene3D" id="1.20.120.160">
    <property type="entry name" value="HPT domain"/>
    <property type="match status" value="2"/>
</dbReference>
<dbReference type="PANTHER" id="PTHR43395">
    <property type="entry name" value="SENSOR HISTIDINE KINASE CHEA"/>
    <property type="match status" value="1"/>
</dbReference>
<evidence type="ECO:0000256" key="1">
    <source>
        <dbReference type="PROSITE-ProRule" id="PRU00110"/>
    </source>
</evidence>
<evidence type="ECO:0000256" key="2">
    <source>
        <dbReference type="SAM" id="MobiDB-lite"/>
    </source>
</evidence>
<evidence type="ECO:0000313" key="4">
    <source>
        <dbReference type="EnsemblMetazoa" id="CapteP207235"/>
    </source>
</evidence>
<dbReference type="HOGENOM" id="CLU_691829_0_0_1"/>
<reference evidence="4" key="3">
    <citation type="submission" date="2015-06" db="UniProtKB">
        <authorList>
            <consortium name="EnsemblMetazoa"/>
        </authorList>
    </citation>
    <scope>IDENTIFICATION</scope>
</reference>
<organism evidence="4 5">
    <name type="scientific">Capitella teleta</name>
    <name type="common">Polychaete worm</name>
    <dbReference type="NCBI Taxonomy" id="283909"/>
    <lineage>
        <taxon>Eukaryota</taxon>
        <taxon>Metazoa</taxon>
        <taxon>Spiralia</taxon>
        <taxon>Lophotrochozoa</taxon>
        <taxon>Annelida</taxon>
        <taxon>Polychaeta</taxon>
        <taxon>Sedentaria</taxon>
        <taxon>Scolecida</taxon>
        <taxon>Capitellidae</taxon>
        <taxon>Capitella</taxon>
    </lineage>
</organism>
<sequence length="399" mass="43803">MLPELVRDFAADSQQLTPEVLICMERADALGKGISFVIERDEPEETDTQEPAILFGNIVEENLIETAPVNNTFASEKSVETEVDGNNPQAESAITVDPESEYDQQLLEIFDNEARGHLSVVKSFIENSYQLGGNIQISDSVQRALHTLKGSAFMAELTPLAELIAAIEKTIKEFRAHLVPADNQVISMLEQGVDLIEDALLQLQTAPQSLGLKVDSFLNWLNALHNQLLSNSLKDELVPELSSAKQPPGQQAALFLASDLDLLLDASSHLKAWINSIALEELDQFKFELKVLAENANEAGLSAMAELCDVLLDVCVYLETHETSLPQQLLPPFTDGFEALVEMMNQVASQQTPESPQTVFSALREALESLLLEQTSSAAESPRAKSGDFSDQETEQHSE</sequence>
<dbReference type="CDD" id="cd00088">
    <property type="entry name" value="HPT"/>
    <property type="match status" value="1"/>
</dbReference>
<name>X2A9I5_CAPTE</name>
<dbReference type="Proteomes" id="UP000014760">
    <property type="component" value="Unassembled WGS sequence"/>
</dbReference>
<feature type="domain" description="HPt" evidence="3">
    <location>
        <begin position="99"/>
        <end position="203"/>
    </location>
</feature>
<dbReference type="PROSITE" id="PS50894">
    <property type="entry name" value="HPT"/>
    <property type="match status" value="1"/>
</dbReference>
<proteinExistence type="predicted"/>
<dbReference type="PANTHER" id="PTHR43395:SF1">
    <property type="entry name" value="CHEMOTAXIS PROTEIN CHEA"/>
    <property type="match status" value="1"/>
</dbReference>
<keyword evidence="1" id="KW-0597">Phosphoprotein</keyword>
<dbReference type="EMBL" id="AMQN01045522">
    <property type="status" value="NOT_ANNOTATED_CDS"/>
    <property type="molecule type" value="Genomic_DNA"/>
</dbReference>
<feature type="region of interest" description="Disordered" evidence="2">
    <location>
        <begin position="374"/>
        <end position="399"/>
    </location>
</feature>
<dbReference type="SUPFAM" id="SSF47226">
    <property type="entry name" value="Histidine-containing phosphotransfer domain, HPT domain"/>
    <property type="match status" value="1"/>
</dbReference>
<protein>
    <recommendedName>
        <fullName evidence="3">HPt domain-containing protein</fullName>
    </recommendedName>
</protein>
<feature type="modified residue" description="Phosphohistidine" evidence="1">
    <location>
        <position position="146"/>
    </location>
</feature>
<reference evidence="5" key="1">
    <citation type="submission" date="2012-12" db="EMBL/GenBank/DDBJ databases">
        <authorList>
            <person name="Hellsten U."/>
            <person name="Grimwood J."/>
            <person name="Chapman J.A."/>
            <person name="Shapiro H."/>
            <person name="Aerts A."/>
            <person name="Otillar R.P."/>
            <person name="Terry A.Y."/>
            <person name="Boore J.L."/>
            <person name="Simakov O."/>
            <person name="Marletaz F."/>
            <person name="Cho S.-J."/>
            <person name="Edsinger-Gonzales E."/>
            <person name="Havlak P."/>
            <person name="Kuo D.-H."/>
            <person name="Larsson T."/>
            <person name="Lv J."/>
            <person name="Arendt D."/>
            <person name="Savage R."/>
            <person name="Osoegawa K."/>
            <person name="de Jong P."/>
            <person name="Lindberg D.R."/>
            <person name="Seaver E.C."/>
            <person name="Weisblat D.A."/>
            <person name="Putnam N.H."/>
            <person name="Grigoriev I.V."/>
            <person name="Rokhsar D.S."/>
        </authorList>
    </citation>
    <scope>NUCLEOTIDE SEQUENCE</scope>
    <source>
        <strain evidence="5">I ESC-2004</strain>
    </source>
</reference>
<evidence type="ECO:0000313" key="5">
    <source>
        <dbReference type="Proteomes" id="UP000014760"/>
    </source>
</evidence>